<keyword evidence="2" id="KW-0663">Pyridoxal phosphate</keyword>
<feature type="domain" description="Aminotransferase class I/classII large" evidence="5">
    <location>
        <begin position="331"/>
        <end position="687"/>
    </location>
</feature>
<evidence type="ECO:0000259" key="5">
    <source>
        <dbReference type="Pfam" id="PF00155"/>
    </source>
</evidence>
<name>A0AAY4BH66_9TELE</name>
<evidence type="ECO:0000256" key="2">
    <source>
        <dbReference type="ARBA" id="ARBA00022898"/>
    </source>
</evidence>
<evidence type="ECO:0000256" key="1">
    <source>
        <dbReference type="ARBA" id="ARBA00007441"/>
    </source>
</evidence>
<proteinExistence type="inferred from homology"/>
<dbReference type="InterPro" id="IPR015421">
    <property type="entry name" value="PyrdxlP-dep_Trfase_major"/>
</dbReference>
<comment type="similarity">
    <text evidence="1">Belongs to the class-I pyridoxal-phosphate-dependent aminotransferase family.</text>
</comment>
<reference evidence="7" key="3">
    <citation type="submission" date="2025-09" db="UniProtKB">
        <authorList>
            <consortium name="Ensembl"/>
        </authorList>
    </citation>
    <scope>IDENTIFICATION</scope>
</reference>
<dbReference type="InterPro" id="IPR015424">
    <property type="entry name" value="PyrdxlP-dep_Trfase"/>
</dbReference>
<dbReference type="GO" id="GO:0006520">
    <property type="term" value="P:amino acid metabolic process"/>
    <property type="evidence" value="ECO:0007669"/>
    <property type="project" value="TreeGrafter"/>
</dbReference>
<dbReference type="Proteomes" id="UP000694580">
    <property type="component" value="Chromosome 17"/>
</dbReference>
<dbReference type="Gene3D" id="3.40.640.10">
    <property type="entry name" value="Type I PLP-dependent aspartate aminotransferase-like (Major domain)"/>
    <property type="match status" value="1"/>
</dbReference>
<evidence type="ECO:0008006" key="9">
    <source>
        <dbReference type="Google" id="ProtNLM"/>
    </source>
</evidence>
<feature type="region of interest" description="Disordered" evidence="4">
    <location>
        <begin position="143"/>
        <end position="197"/>
    </location>
</feature>
<keyword evidence="8" id="KW-1185">Reference proteome</keyword>
<feature type="coiled-coil region" evidence="3">
    <location>
        <begin position="58"/>
        <end position="85"/>
    </location>
</feature>
<dbReference type="Gene3D" id="3.90.1150.10">
    <property type="entry name" value="Aspartate Aminotransferase, domain 1"/>
    <property type="match status" value="1"/>
</dbReference>
<dbReference type="Ensembl" id="ENSDCDT00010021445.1">
    <property type="protein sequence ID" value="ENSDCDP00010020274.1"/>
    <property type="gene ID" value="ENSDCDG00010009134.1"/>
</dbReference>
<dbReference type="SUPFAM" id="SSF53383">
    <property type="entry name" value="PLP-dependent transferases"/>
    <property type="match status" value="1"/>
</dbReference>
<evidence type="ECO:0000313" key="7">
    <source>
        <dbReference type="Ensembl" id="ENSDCDP00010020274.1"/>
    </source>
</evidence>
<dbReference type="InterPro" id="IPR015422">
    <property type="entry name" value="PyrdxlP-dep_Trfase_small"/>
</dbReference>
<dbReference type="Pfam" id="PF13837">
    <property type="entry name" value="Myb_DNA-bind_4"/>
    <property type="match status" value="1"/>
</dbReference>
<dbReference type="Pfam" id="PF00155">
    <property type="entry name" value="Aminotran_1_2"/>
    <property type="match status" value="1"/>
</dbReference>
<accession>A0AAY4BH66</accession>
<dbReference type="GO" id="GO:0008483">
    <property type="term" value="F:transaminase activity"/>
    <property type="evidence" value="ECO:0007669"/>
    <property type="project" value="TreeGrafter"/>
</dbReference>
<dbReference type="PANTHER" id="PTHR43795:SF17">
    <property type="entry name" value="1-AMINOCYCLOPROPANE-1-CARBOXYLATE SYNTHASE-LIKE PROTEIN 1"/>
    <property type="match status" value="1"/>
</dbReference>
<dbReference type="GeneTree" id="ENSGT00940000164760"/>
<dbReference type="CDD" id="cd00609">
    <property type="entry name" value="AAT_like"/>
    <property type="match status" value="1"/>
</dbReference>
<dbReference type="PROSITE" id="PS00105">
    <property type="entry name" value="AA_TRANSFER_CLASS_1"/>
    <property type="match status" value="1"/>
</dbReference>
<feature type="region of interest" description="Disordered" evidence="4">
    <location>
        <begin position="259"/>
        <end position="300"/>
    </location>
</feature>
<gene>
    <name evidence="7" type="primary">LOC114767460</name>
</gene>
<feature type="compositionally biased region" description="Basic residues" evidence="4">
    <location>
        <begin position="178"/>
        <end position="196"/>
    </location>
</feature>
<dbReference type="PRINTS" id="PR00753">
    <property type="entry name" value="ACCSYNTHASE"/>
</dbReference>
<keyword evidence="3" id="KW-0175">Coiled coil</keyword>
<evidence type="ECO:0000313" key="8">
    <source>
        <dbReference type="Proteomes" id="UP000694580"/>
    </source>
</evidence>
<evidence type="ECO:0000256" key="3">
    <source>
        <dbReference type="SAM" id="Coils"/>
    </source>
</evidence>
<dbReference type="Gene3D" id="1.10.10.60">
    <property type="entry name" value="Homeodomain-like"/>
    <property type="match status" value="1"/>
</dbReference>
<dbReference type="InterPro" id="IPR004838">
    <property type="entry name" value="NHTrfase_class1_PyrdxlP-BS"/>
</dbReference>
<evidence type="ECO:0000259" key="6">
    <source>
        <dbReference type="Pfam" id="PF13837"/>
    </source>
</evidence>
<reference evidence="7" key="2">
    <citation type="submission" date="2025-08" db="UniProtKB">
        <authorList>
            <consortium name="Ensembl"/>
        </authorList>
    </citation>
    <scope>IDENTIFICATION</scope>
</reference>
<dbReference type="InterPro" id="IPR044822">
    <property type="entry name" value="Myb_DNA-bind_4"/>
</dbReference>
<dbReference type="GO" id="GO:0030170">
    <property type="term" value="F:pyridoxal phosphate binding"/>
    <property type="evidence" value="ECO:0007669"/>
    <property type="project" value="InterPro"/>
</dbReference>
<dbReference type="AlphaFoldDB" id="A0AAY4BH66"/>
<dbReference type="InterPro" id="IPR004839">
    <property type="entry name" value="Aminotransferase_I/II_large"/>
</dbReference>
<evidence type="ECO:0000256" key="4">
    <source>
        <dbReference type="SAM" id="MobiDB-lite"/>
    </source>
</evidence>
<sequence length="794" mass="89619">MAAASSRYRHWSEAEVAELLHIWADGAIQIDLEPRVRNQHVFGRIAGLLNERGVQRTGEQCREKIEKLELEYRRAKDRQKATQAKERPWKFFAVMDRVLADPAGGVEGDDNDADPEHPAEARPEVKGLKQFLLEHMLGVSGQNMAGSPGTGAAFQVSSGERDSDWEEDGNGAGDMDHRRKCSGGHQSKLPKRRWTGRRSNVGSSAVLLNKTLLEFLRWQRAAEERREQMAERCAVQGREHDLRLLSTFAGALVAARGHAAQQCQASSPHSTPQRPGTSAPASPLTGPQTPPHSKHLSRRGNRIRQHQGILQEGYTQYHADKHGENNPNGIINMGTSENKLCHDLLHKRLSQPDMVQIQPPMLQYADWKGHRFLREEVARFLSHYCQSPSPLKADNVVVMNGCGSLFSAIAAALCDPEDAILIPTPFYGVITEDVGLYSSARLYHVHLSGEPPFHLTVEKLEGALNRAKAEGVNVKAVILVNPHNPLGEIYSAEEMTSFLEFAKKHELHAIVDEIYMLSVFGERNSFCSVLSHDRLPDPQRTHVMWGLSKDFAMGGMRVGTLYSENRHLVEALDHLGYFHCVSGTTQHQVARLLQDRAWIDWEFLPENRRRLQEAHHYLTTELQGLGVPYLHRPVGFFVWADFSKYLRQPSFSEELELWRHFLRNRVVLSCGQAFSCSTPGWFRIVFADQESCLQLGQNLCFLSLVIRETKETERHRPTDANCSQTVVPSLSSNDFVVMESQVSHSPAKLDSLIDDLRQQIRSSDWLQRNTPELSAGEDPKQLEVFTELLERARK</sequence>
<reference evidence="7 8" key="1">
    <citation type="submission" date="2020-06" db="EMBL/GenBank/DDBJ databases">
        <authorList>
            <consortium name="Wellcome Sanger Institute Data Sharing"/>
        </authorList>
    </citation>
    <scope>NUCLEOTIDE SEQUENCE [LARGE SCALE GENOMIC DNA]</scope>
</reference>
<organism evidence="7 8">
    <name type="scientific">Denticeps clupeoides</name>
    <name type="common">denticle herring</name>
    <dbReference type="NCBI Taxonomy" id="299321"/>
    <lineage>
        <taxon>Eukaryota</taxon>
        <taxon>Metazoa</taxon>
        <taxon>Chordata</taxon>
        <taxon>Craniata</taxon>
        <taxon>Vertebrata</taxon>
        <taxon>Euteleostomi</taxon>
        <taxon>Actinopterygii</taxon>
        <taxon>Neopterygii</taxon>
        <taxon>Teleostei</taxon>
        <taxon>Clupei</taxon>
        <taxon>Clupeiformes</taxon>
        <taxon>Denticipitoidei</taxon>
        <taxon>Denticipitidae</taxon>
        <taxon>Denticeps</taxon>
    </lineage>
</organism>
<dbReference type="InterPro" id="IPR050478">
    <property type="entry name" value="Ethylene_sulfur-biosynth"/>
</dbReference>
<dbReference type="PANTHER" id="PTHR43795">
    <property type="entry name" value="BIFUNCTIONAL ASPARTATE AMINOTRANSFERASE AND GLUTAMATE/ASPARTATE-PREPHENATE AMINOTRANSFERASE-RELATED"/>
    <property type="match status" value="1"/>
</dbReference>
<feature type="compositionally biased region" description="Polar residues" evidence="4">
    <location>
        <begin position="261"/>
        <end position="280"/>
    </location>
</feature>
<feature type="domain" description="Myb/SANT-like DNA-binding" evidence="6">
    <location>
        <begin position="9"/>
        <end position="97"/>
    </location>
</feature>
<protein>
    <recommendedName>
        <fullName evidence="9">1-aminocyclopropane-1-carboxylate synthase-like protein 1</fullName>
    </recommendedName>
</protein>